<reference evidence="2" key="1">
    <citation type="journal article" date="2015" name="PLoS Genet.">
        <title>The dynamic genome and transcriptome of the human fungal pathogen Blastomyces and close relative Emmonsia.</title>
        <authorList>
            <person name="Munoz J.F."/>
            <person name="Gauthier G.M."/>
            <person name="Desjardins C.A."/>
            <person name="Gallo J.E."/>
            <person name="Holder J."/>
            <person name="Sullivan T.D."/>
            <person name="Marty A.J."/>
            <person name="Carmen J.C."/>
            <person name="Chen Z."/>
            <person name="Ding L."/>
            <person name="Gujja S."/>
            <person name="Magrini V."/>
            <person name="Misas E."/>
            <person name="Mitreva M."/>
            <person name="Priest M."/>
            <person name="Saif S."/>
            <person name="Whiston E.A."/>
            <person name="Young S."/>
            <person name="Zeng Q."/>
            <person name="Goldman W.E."/>
            <person name="Mardis E.R."/>
            <person name="Taylor J.W."/>
            <person name="McEwen J.G."/>
            <person name="Clay O.K."/>
            <person name="Klein B.S."/>
            <person name="Cuomo C.A."/>
        </authorList>
    </citation>
    <scope>NUCLEOTIDE SEQUENCE [LARGE SCALE GENOMIC DNA]</scope>
    <source>
        <strain evidence="2">SLH14081</strain>
    </source>
</reference>
<protein>
    <submittedName>
        <fullName evidence="1">Uncharacterized protein</fullName>
    </submittedName>
</protein>
<sequence>NTVVYDPVWSFREELRESLISETVTLRSSIHSSSPVACLSPAQNTAELSSQSSAVSSSSLCEKALMQPLISITTCLHCIKQLKKRGILCTHFFSHFCYFHCICNNDFYLS</sequence>
<dbReference type="Proteomes" id="UP000002038">
    <property type="component" value="Unassembled WGS sequence"/>
</dbReference>
<proteinExistence type="predicted"/>
<keyword evidence="2" id="KW-1185">Reference proteome</keyword>
<dbReference type="EMBL" id="GG657496">
    <property type="protein sequence ID" value="OAT14488.1"/>
    <property type="molecule type" value="Genomic_DNA"/>
</dbReference>
<organism evidence="1 2">
    <name type="scientific">Blastomyces gilchristii (strain SLH14081)</name>
    <name type="common">Blastomyces dermatitidis</name>
    <dbReference type="NCBI Taxonomy" id="559298"/>
    <lineage>
        <taxon>Eukaryota</taxon>
        <taxon>Fungi</taxon>
        <taxon>Dikarya</taxon>
        <taxon>Ascomycota</taxon>
        <taxon>Pezizomycotina</taxon>
        <taxon>Eurotiomycetes</taxon>
        <taxon>Eurotiomycetidae</taxon>
        <taxon>Onygenales</taxon>
        <taxon>Ajellomycetaceae</taxon>
        <taxon>Blastomyces</taxon>
    </lineage>
</organism>
<name>A0A179V4T7_BLAGS</name>
<gene>
    <name evidence="1" type="ORF">BDBG_18051</name>
</gene>
<dbReference type="KEGG" id="bgh:BDBG_18051"/>
<accession>A0A179V4T7</accession>
<feature type="non-terminal residue" evidence="1">
    <location>
        <position position="1"/>
    </location>
</feature>
<dbReference type="GeneID" id="42529539"/>
<evidence type="ECO:0000313" key="1">
    <source>
        <dbReference type="EMBL" id="OAT14488.1"/>
    </source>
</evidence>
<dbReference type="OrthoDB" id="4190386at2759"/>
<dbReference type="VEuPathDB" id="FungiDB:BDBG_18051"/>
<dbReference type="RefSeq" id="XP_031581471.1">
    <property type="nucleotide sequence ID" value="XM_031725640.1"/>
</dbReference>
<feature type="non-terminal residue" evidence="1">
    <location>
        <position position="110"/>
    </location>
</feature>
<evidence type="ECO:0000313" key="2">
    <source>
        <dbReference type="Proteomes" id="UP000002038"/>
    </source>
</evidence>
<dbReference type="AlphaFoldDB" id="A0A179V4T7"/>